<accession>A0A7W7N7Q6</accession>
<protein>
    <submittedName>
        <fullName evidence="1">Uncharacterized protein</fullName>
    </submittedName>
</protein>
<evidence type="ECO:0000313" key="2">
    <source>
        <dbReference type="Proteomes" id="UP000561681"/>
    </source>
</evidence>
<dbReference type="EMBL" id="JACHLD010000002">
    <property type="protein sequence ID" value="MBB4801724.1"/>
    <property type="molecule type" value="Genomic_DNA"/>
</dbReference>
<evidence type="ECO:0000313" key="1">
    <source>
        <dbReference type="EMBL" id="MBB4801724.1"/>
    </source>
</evidence>
<reference evidence="1 2" key="1">
    <citation type="submission" date="2020-08" db="EMBL/GenBank/DDBJ databases">
        <title>Functional genomics of gut bacteria from endangered species of beetles.</title>
        <authorList>
            <person name="Carlos-Shanley C."/>
        </authorList>
    </citation>
    <scope>NUCLEOTIDE SEQUENCE [LARGE SCALE GENOMIC DNA]</scope>
    <source>
        <strain evidence="1 2">S00142</strain>
    </source>
</reference>
<dbReference type="Proteomes" id="UP000561681">
    <property type="component" value="Unassembled WGS sequence"/>
</dbReference>
<name>A0A7W7N7Q6_9FLAO</name>
<proteinExistence type="predicted"/>
<sequence length="142" mass="16214">MAHFKFISSIKNKLARSMSWMICILAFSSQIFFFSAHYQLDHHNDVSECGMSQTMKDCSQEKNCDLDCCCKPHSHQGKSCPSTCDSNCCLSLCHRTHFFIFQSDAKNSSIIIDSNQILSKNIYPQFTSHVIPIWVPPKIDIL</sequence>
<comment type="caution">
    <text evidence="1">The sequence shown here is derived from an EMBL/GenBank/DDBJ whole genome shotgun (WGS) entry which is preliminary data.</text>
</comment>
<dbReference type="AlphaFoldDB" id="A0A7W7N7Q6"/>
<gene>
    <name evidence="1" type="ORF">HNP37_001785</name>
</gene>
<keyword evidence="2" id="KW-1185">Reference proteome</keyword>
<organism evidence="1 2">
    <name type="scientific">Flavobacterium nitrogenifigens</name>
    <dbReference type="NCBI Taxonomy" id="1617283"/>
    <lineage>
        <taxon>Bacteria</taxon>
        <taxon>Pseudomonadati</taxon>
        <taxon>Bacteroidota</taxon>
        <taxon>Flavobacteriia</taxon>
        <taxon>Flavobacteriales</taxon>
        <taxon>Flavobacteriaceae</taxon>
        <taxon>Flavobacterium</taxon>
    </lineage>
</organism>